<evidence type="ECO:0000313" key="1">
    <source>
        <dbReference type="EMBL" id="JAD41312.1"/>
    </source>
</evidence>
<reference evidence="1" key="2">
    <citation type="journal article" date="2015" name="Data Brief">
        <title>Shoot transcriptome of the giant reed, Arundo donax.</title>
        <authorList>
            <person name="Barrero R.A."/>
            <person name="Guerrero F.D."/>
            <person name="Moolhuijzen P."/>
            <person name="Goolsby J.A."/>
            <person name="Tidwell J."/>
            <person name="Bellgard S.E."/>
            <person name="Bellgard M.I."/>
        </authorList>
    </citation>
    <scope>NUCLEOTIDE SEQUENCE</scope>
    <source>
        <tissue evidence="1">Shoot tissue taken approximately 20 cm above the soil surface</tissue>
    </source>
</reference>
<name>A0A0A9A2N7_ARUDO</name>
<proteinExistence type="predicted"/>
<protein>
    <submittedName>
        <fullName evidence="1">Uncharacterized protein</fullName>
    </submittedName>
</protein>
<dbReference type="EMBL" id="GBRH01256583">
    <property type="protein sequence ID" value="JAD41312.1"/>
    <property type="molecule type" value="Transcribed_RNA"/>
</dbReference>
<organism evidence="1">
    <name type="scientific">Arundo donax</name>
    <name type="common">Giant reed</name>
    <name type="synonym">Donax arundinaceus</name>
    <dbReference type="NCBI Taxonomy" id="35708"/>
    <lineage>
        <taxon>Eukaryota</taxon>
        <taxon>Viridiplantae</taxon>
        <taxon>Streptophyta</taxon>
        <taxon>Embryophyta</taxon>
        <taxon>Tracheophyta</taxon>
        <taxon>Spermatophyta</taxon>
        <taxon>Magnoliopsida</taxon>
        <taxon>Liliopsida</taxon>
        <taxon>Poales</taxon>
        <taxon>Poaceae</taxon>
        <taxon>PACMAD clade</taxon>
        <taxon>Arundinoideae</taxon>
        <taxon>Arundineae</taxon>
        <taxon>Arundo</taxon>
    </lineage>
</organism>
<reference evidence="1" key="1">
    <citation type="submission" date="2014-09" db="EMBL/GenBank/DDBJ databases">
        <authorList>
            <person name="Magalhaes I.L.F."/>
            <person name="Oliveira U."/>
            <person name="Santos F.R."/>
            <person name="Vidigal T.H.D.A."/>
            <person name="Brescovit A.D."/>
            <person name="Santos A.J."/>
        </authorList>
    </citation>
    <scope>NUCLEOTIDE SEQUENCE</scope>
    <source>
        <tissue evidence="1">Shoot tissue taken approximately 20 cm above the soil surface</tissue>
    </source>
</reference>
<accession>A0A0A9A2N7</accession>
<dbReference type="AlphaFoldDB" id="A0A0A9A2N7"/>
<sequence>MLARQFAHVIMNKRNQMKHDHLAAE</sequence>